<dbReference type="RefSeq" id="WP_016526313.1">
    <property type="nucleotide sequence ID" value="NZ_KE332518.1"/>
</dbReference>
<keyword evidence="1" id="KW-1133">Transmembrane helix</keyword>
<evidence type="ECO:0000313" key="3">
    <source>
        <dbReference type="Proteomes" id="UP000014541"/>
    </source>
</evidence>
<comment type="caution">
    <text evidence="2">The sequence shown here is derived from an EMBL/GenBank/DDBJ whole genome shotgun (WGS) entry which is preliminary data.</text>
</comment>
<dbReference type="STRING" id="1125699.HMPREF9194_02055"/>
<feature type="transmembrane region" description="Helical" evidence="1">
    <location>
        <begin position="6"/>
        <end position="25"/>
    </location>
</feature>
<keyword evidence="1" id="KW-0812">Transmembrane</keyword>
<dbReference type="HOGENOM" id="CLU_1593824_0_0_12"/>
<dbReference type="PATRIC" id="fig|1125699.3.peg.2076"/>
<name>S3L4G4_TREMA</name>
<proteinExistence type="predicted"/>
<dbReference type="AlphaFoldDB" id="S3L4G4"/>
<evidence type="ECO:0000256" key="1">
    <source>
        <dbReference type="SAM" id="Phobius"/>
    </source>
</evidence>
<keyword evidence="3" id="KW-1185">Reference proteome</keyword>
<feature type="transmembrane region" description="Helical" evidence="1">
    <location>
        <begin position="46"/>
        <end position="65"/>
    </location>
</feature>
<protein>
    <submittedName>
        <fullName evidence="2">Uncharacterized protein</fullName>
    </submittedName>
</protein>
<gene>
    <name evidence="2" type="ORF">HMPREF9194_02055</name>
</gene>
<dbReference type="EMBL" id="ATFF01000006">
    <property type="protein sequence ID" value="EPF31704.1"/>
    <property type="molecule type" value="Genomic_DNA"/>
</dbReference>
<reference evidence="2 3" key="1">
    <citation type="submission" date="2013-04" db="EMBL/GenBank/DDBJ databases">
        <title>The Genome Sequence of Treponema maltophilum ATCC 51939.</title>
        <authorList>
            <consortium name="The Broad Institute Genomics Platform"/>
            <person name="Earl A."/>
            <person name="Ward D."/>
            <person name="Feldgarden M."/>
            <person name="Gevers D."/>
            <person name="Leonetti C."/>
            <person name="Blanton J.M."/>
            <person name="Dewhirst F.E."/>
            <person name="Izard J."/>
            <person name="Walker B."/>
            <person name="Young S."/>
            <person name="Zeng Q."/>
            <person name="Gargeya S."/>
            <person name="Fitzgerald M."/>
            <person name="Haas B."/>
            <person name="Abouelleil A."/>
            <person name="Allen A.W."/>
            <person name="Alvarado L."/>
            <person name="Arachchi H.M."/>
            <person name="Berlin A.M."/>
            <person name="Chapman S.B."/>
            <person name="Gainer-Dewar J."/>
            <person name="Goldberg J."/>
            <person name="Griggs A."/>
            <person name="Gujja S."/>
            <person name="Hansen M."/>
            <person name="Howarth C."/>
            <person name="Imamovic A."/>
            <person name="Ireland A."/>
            <person name="Larimer J."/>
            <person name="McCowan C."/>
            <person name="Murphy C."/>
            <person name="Pearson M."/>
            <person name="Poon T.W."/>
            <person name="Priest M."/>
            <person name="Roberts A."/>
            <person name="Saif S."/>
            <person name="Shea T."/>
            <person name="Sisk P."/>
            <person name="Sykes S."/>
            <person name="Wortman J."/>
            <person name="Nusbaum C."/>
            <person name="Birren B."/>
        </authorList>
    </citation>
    <scope>NUCLEOTIDE SEQUENCE [LARGE SCALE GENOMIC DNA]</scope>
    <source>
        <strain evidence="2 3">ATCC 51939</strain>
    </source>
</reference>
<keyword evidence="1" id="KW-0472">Membrane</keyword>
<dbReference type="Proteomes" id="UP000014541">
    <property type="component" value="Unassembled WGS sequence"/>
</dbReference>
<sequence>MFNPYVIIEWLSYVCLIALFVSRSFRKRRLLKRAGNCLLPLARKNTLVPYAGIFIVSACMLAVLGLRSFDFIIALVLRITAVLAAELAVRDAVCKDAAGVYENMLIAGGKTIPKTGIVRLCDVDSACSGEGQEADGTRNTTLVLQTDTAGPLQTAVVSFDNGTECSGAKRIIQKWLAEKAPKR</sequence>
<evidence type="ECO:0000313" key="2">
    <source>
        <dbReference type="EMBL" id="EPF31704.1"/>
    </source>
</evidence>
<organism evidence="2 3">
    <name type="scientific">Treponema maltophilum ATCC 51939</name>
    <dbReference type="NCBI Taxonomy" id="1125699"/>
    <lineage>
        <taxon>Bacteria</taxon>
        <taxon>Pseudomonadati</taxon>
        <taxon>Spirochaetota</taxon>
        <taxon>Spirochaetia</taxon>
        <taxon>Spirochaetales</taxon>
        <taxon>Treponemataceae</taxon>
        <taxon>Treponema</taxon>
    </lineage>
</organism>
<accession>S3L4G4</accession>